<accession>A0ABW6NHZ9</accession>
<sequence length="148" mass="16446">MSEVPLNEWPQPYRQLDSEPYWDAVAEERLTYQRCGACHEAVWPAHSHCPHCDAAELSWQQSRGVGTVYSYSTIGRGPTPVWAAIVPYTVGFVELAEGYHLFTQIEGDPETIEIGMPVEVHFVERGGQKLPVFGRLGDGTKSTDPVGD</sequence>
<comment type="caution">
    <text evidence="3">The sequence shown here is derived from an EMBL/GenBank/DDBJ whole genome shotgun (WGS) entry which is preliminary data.</text>
</comment>
<proteinExistence type="predicted"/>
<reference evidence="3 4" key="1">
    <citation type="submission" date="2024-10" db="EMBL/GenBank/DDBJ databases">
        <title>The Natural Products Discovery Center: Release of the First 8490 Sequenced Strains for Exploring Actinobacteria Biosynthetic Diversity.</title>
        <authorList>
            <person name="Kalkreuter E."/>
            <person name="Kautsar S.A."/>
            <person name="Yang D."/>
            <person name="Bader C.D."/>
            <person name="Teijaro C.N."/>
            <person name="Fluegel L."/>
            <person name="Davis C.M."/>
            <person name="Simpson J.R."/>
            <person name="Lauterbach L."/>
            <person name="Steele A.D."/>
            <person name="Gui C."/>
            <person name="Meng S."/>
            <person name="Li G."/>
            <person name="Viehrig K."/>
            <person name="Ye F."/>
            <person name="Su P."/>
            <person name="Kiefer A.F."/>
            <person name="Nichols A."/>
            <person name="Cepeda A.J."/>
            <person name="Yan W."/>
            <person name="Fan B."/>
            <person name="Jiang Y."/>
            <person name="Adhikari A."/>
            <person name="Zheng C.-J."/>
            <person name="Schuster L."/>
            <person name="Cowan T.M."/>
            <person name="Smanski M.J."/>
            <person name="Chevrette M.G."/>
            <person name="De Carvalho L.P.S."/>
            <person name="Shen B."/>
        </authorList>
    </citation>
    <scope>NUCLEOTIDE SEQUENCE [LARGE SCALE GENOMIC DNA]</scope>
    <source>
        <strain evidence="3 4">NPDC004550</strain>
    </source>
</reference>
<dbReference type="InterPro" id="IPR002878">
    <property type="entry name" value="ChsH2_C"/>
</dbReference>
<dbReference type="PANTHER" id="PTHR34075">
    <property type="entry name" value="BLR3430 PROTEIN"/>
    <property type="match status" value="1"/>
</dbReference>
<name>A0ABW6NHZ9_9NOCA</name>
<organism evidence="3 4">
    <name type="scientific">Nocardia africana</name>
    <dbReference type="NCBI Taxonomy" id="134964"/>
    <lineage>
        <taxon>Bacteria</taxon>
        <taxon>Bacillati</taxon>
        <taxon>Actinomycetota</taxon>
        <taxon>Actinomycetes</taxon>
        <taxon>Mycobacteriales</taxon>
        <taxon>Nocardiaceae</taxon>
        <taxon>Nocardia</taxon>
    </lineage>
</organism>
<dbReference type="SUPFAM" id="SSF50249">
    <property type="entry name" value="Nucleic acid-binding proteins"/>
    <property type="match status" value="1"/>
</dbReference>
<evidence type="ECO:0000259" key="1">
    <source>
        <dbReference type="Pfam" id="PF01796"/>
    </source>
</evidence>
<evidence type="ECO:0000313" key="4">
    <source>
        <dbReference type="Proteomes" id="UP001601521"/>
    </source>
</evidence>
<dbReference type="EMBL" id="JBIALX010000005">
    <property type="protein sequence ID" value="MFF0454793.1"/>
    <property type="molecule type" value="Genomic_DNA"/>
</dbReference>
<dbReference type="InterPro" id="IPR022002">
    <property type="entry name" value="ChsH2_Znr"/>
</dbReference>
<dbReference type="Gene3D" id="6.10.30.10">
    <property type="match status" value="1"/>
</dbReference>
<keyword evidence="4" id="KW-1185">Reference proteome</keyword>
<dbReference type="Pfam" id="PF01796">
    <property type="entry name" value="OB_ChsH2_C"/>
    <property type="match status" value="1"/>
</dbReference>
<dbReference type="PANTHER" id="PTHR34075:SF5">
    <property type="entry name" value="BLR3430 PROTEIN"/>
    <property type="match status" value="1"/>
</dbReference>
<dbReference type="InterPro" id="IPR052513">
    <property type="entry name" value="Thioester_dehydratase-like"/>
</dbReference>
<dbReference type="Pfam" id="PF12172">
    <property type="entry name" value="zf-ChsH2"/>
    <property type="match status" value="1"/>
</dbReference>
<dbReference type="RefSeq" id="WP_063063455.1">
    <property type="nucleotide sequence ID" value="NZ_JBIALX010000005.1"/>
</dbReference>
<dbReference type="Proteomes" id="UP001601521">
    <property type="component" value="Unassembled WGS sequence"/>
</dbReference>
<feature type="domain" description="ChsH2 C-terminal OB-fold" evidence="1">
    <location>
        <begin position="59"/>
        <end position="123"/>
    </location>
</feature>
<protein>
    <submittedName>
        <fullName evidence="3">Zn-ribbon domain-containing OB-fold protein</fullName>
    </submittedName>
</protein>
<dbReference type="InterPro" id="IPR012340">
    <property type="entry name" value="NA-bd_OB-fold"/>
</dbReference>
<gene>
    <name evidence="3" type="ORF">ACFYTH_15635</name>
</gene>
<evidence type="ECO:0000259" key="2">
    <source>
        <dbReference type="Pfam" id="PF12172"/>
    </source>
</evidence>
<evidence type="ECO:0000313" key="3">
    <source>
        <dbReference type="EMBL" id="MFF0454793.1"/>
    </source>
</evidence>
<feature type="domain" description="ChsH2 rubredoxin-like zinc ribbon" evidence="2">
    <location>
        <begin position="22"/>
        <end position="57"/>
    </location>
</feature>